<organism evidence="2 3">
    <name type="scientific">Lingula anatina</name>
    <name type="common">Brachiopod</name>
    <name type="synonym">Lingula unguis</name>
    <dbReference type="NCBI Taxonomy" id="7574"/>
    <lineage>
        <taxon>Eukaryota</taxon>
        <taxon>Metazoa</taxon>
        <taxon>Spiralia</taxon>
        <taxon>Lophotrochozoa</taxon>
        <taxon>Brachiopoda</taxon>
        <taxon>Linguliformea</taxon>
        <taxon>Lingulata</taxon>
        <taxon>Lingulida</taxon>
        <taxon>Linguloidea</taxon>
        <taxon>Lingulidae</taxon>
        <taxon>Lingula</taxon>
    </lineage>
</organism>
<evidence type="ECO:0000313" key="3">
    <source>
        <dbReference type="RefSeq" id="XP_013416807.1"/>
    </source>
</evidence>
<accession>A0A1S3K2R1</accession>
<dbReference type="GeneID" id="106178240"/>
<dbReference type="KEGG" id="lak:106178240"/>
<keyword evidence="1" id="KW-0732">Signal</keyword>
<dbReference type="Proteomes" id="UP000085678">
    <property type="component" value="Unplaced"/>
</dbReference>
<protein>
    <submittedName>
        <fullName evidence="3">Uncharacterized protein LOC106178240</fullName>
    </submittedName>
</protein>
<keyword evidence="2" id="KW-1185">Reference proteome</keyword>
<dbReference type="AlphaFoldDB" id="A0A1S3K2R1"/>
<dbReference type="InParanoid" id="A0A1S3K2R1"/>
<reference evidence="3" key="1">
    <citation type="submission" date="2025-08" db="UniProtKB">
        <authorList>
            <consortium name="RefSeq"/>
        </authorList>
    </citation>
    <scope>IDENTIFICATION</scope>
    <source>
        <tissue evidence="3">Gonads</tissue>
    </source>
</reference>
<evidence type="ECO:0000313" key="2">
    <source>
        <dbReference type="Proteomes" id="UP000085678"/>
    </source>
</evidence>
<dbReference type="Gene3D" id="2.10.80.10">
    <property type="entry name" value="Lipase, subunit A"/>
    <property type="match status" value="1"/>
</dbReference>
<sequence>MKSLFVLLFVVGLAYGAVVLPTKTECQSNDDCGDGECCAPEPNPFIASKRDVLQPIKPWEWKPKNYCYSYIQENGFCGGFRTMCGCAEGLTCKNLWQPPTIATAIPVKIPTKIDAKRAIAFGDFRCVKTTE</sequence>
<evidence type="ECO:0000256" key="1">
    <source>
        <dbReference type="SAM" id="SignalP"/>
    </source>
</evidence>
<proteinExistence type="predicted"/>
<feature type="signal peptide" evidence="1">
    <location>
        <begin position="1"/>
        <end position="16"/>
    </location>
</feature>
<dbReference type="OrthoDB" id="6132230at2759"/>
<name>A0A1S3K2R1_LINAN</name>
<gene>
    <name evidence="3" type="primary">LOC106178240</name>
</gene>
<dbReference type="RefSeq" id="XP_013416807.1">
    <property type="nucleotide sequence ID" value="XM_013561353.1"/>
</dbReference>
<feature type="chain" id="PRO_5010255484" evidence="1">
    <location>
        <begin position="17"/>
        <end position="131"/>
    </location>
</feature>